<dbReference type="RefSeq" id="XP_021875511.1">
    <property type="nucleotide sequence ID" value="XM_022026981.1"/>
</dbReference>
<organism evidence="2 3">
    <name type="scientific">Lobosporangium transversale</name>
    <dbReference type="NCBI Taxonomy" id="64571"/>
    <lineage>
        <taxon>Eukaryota</taxon>
        <taxon>Fungi</taxon>
        <taxon>Fungi incertae sedis</taxon>
        <taxon>Mucoromycota</taxon>
        <taxon>Mortierellomycotina</taxon>
        <taxon>Mortierellomycetes</taxon>
        <taxon>Mortierellales</taxon>
        <taxon>Mortierellaceae</taxon>
        <taxon>Lobosporangium</taxon>
    </lineage>
</organism>
<dbReference type="OrthoDB" id="543156at2759"/>
<protein>
    <submittedName>
        <fullName evidence="2">ThiJ/PfpI domain-containing protein</fullName>
    </submittedName>
</protein>
<evidence type="ECO:0000313" key="3">
    <source>
        <dbReference type="Proteomes" id="UP000193648"/>
    </source>
</evidence>
<dbReference type="Proteomes" id="UP000193648">
    <property type="component" value="Unassembled WGS sequence"/>
</dbReference>
<dbReference type="STRING" id="64571.A0A1Y2G5Y7"/>
<dbReference type="GeneID" id="33568824"/>
<feature type="domain" description="DJ-1/PfpI" evidence="1">
    <location>
        <begin position="26"/>
        <end position="187"/>
    </location>
</feature>
<dbReference type="Gene3D" id="3.40.50.880">
    <property type="match status" value="1"/>
</dbReference>
<keyword evidence="3" id="KW-1185">Reference proteome</keyword>
<dbReference type="InterPro" id="IPR052158">
    <property type="entry name" value="INH-QAR"/>
</dbReference>
<evidence type="ECO:0000313" key="2">
    <source>
        <dbReference type="EMBL" id="ORY96084.1"/>
    </source>
</evidence>
<dbReference type="SUPFAM" id="SSF52317">
    <property type="entry name" value="Class I glutamine amidotransferase-like"/>
    <property type="match status" value="1"/>
</dbReference>
<dbReference type="InParanoid" id="A0A1Y2G5Y7"/>
<sequence length="225" mass="24797">MGSIVPNHGPFPKIPPGHGKITLGAFVFDGMDLLDLMGPMRIFGEEINKLDIEIIFIGVTMKSARSSQQVEVTPHYTLETAPKLDLFFMPGGIGTRTICEQPDLMRLISTRIQEAIWVMTVCTGAGILAKSGYIDGHRATTNKSVFEWAASHGPNVDWIKRARWVQDSKFVTSSGVSAGIDAALYVLSELTSPDTAQAVAVEIEYTWHKVAEEDPFADMYEYTRS</sequence>
<gene>
    <name evidence="2" type="ORF">BCR41DRAFT_375781</name>
</gene>
<dbReference type="InterPro" id="IPR002818">
    <property type="entry name" value="DJ-1/PfpI"/>
</dbReference>
<dbReference type="Pfam" id="PF01965">
    <property type="entry name" value="DJ-1_PfpI"/>
    <property type="match status" value="1"/>
</dbReference>
<name>A0A1Y2G5Y7_9FUNG</name>
<dbReference type="CDD" id="cd03139">
    <property type="entry name" value="GATase1_PfpI_2"/>
    <property type="match status" value="1"/>
</dbReference>
<dbReference type="InterPro" id="IPR029062">
    <property type="entry name" value="Class_I_gatase-like"/>
</dbReference>
<evidence type="ECO:0000259" key="1">
    <source>
        <dbReference type="Pfam" id="PF01965"/>
    </source>
</evidence>
<proteinExistence type="predicted"/>
<dbReference type="PANTHER" id="PTHR43130:SF15">
    <property type="entry name" value="THIJ_PFPI FAMILY PROTEIN (AFU_ORTHOLOGUE AFUA_5G14240)"/>
    <property type="match status" value="1"/>
</dbReference>
<accession>A0A1Y2G5Y7</accession>
<dbReference type="PANTHER" id="PTHR43130">
    <property type="entry name" value="ARAC-FAMILY TRANSCRIPTIONAL REGULATOR"/>
    <property type="match status" value="1"/>
</dbReference>
<comment type="caution">
    <text evidence="2">The sequence shown here is derived from an EMBL/GenBank/DDBJ whole genome shotgun (WGS) entry which is preliminary data.</text>
</comment>
<dbReference type="EMBL" id="MCFF01000078">
    <property type="protein sequence ID" value="ORY96084.1"/>
    <property type="molecule type" value="Genomic_DNA"/>
</dbReference>
<dbReference type="AlphaFoldDB" id="A0A1Y2G5Y7"/>
<reference evidence="2 3" key="1">
    <citation type="submission" date="2016-07" db="EMBL/GenBank/DDBJ databases">
        <title>Pervasive Adenine N6-methylation of Active Genes in Fungi.</title>
        <authorList>
            <consortium name="DOE Joint Genome Institute"/>
            <person name="Mondo S.J."/>
            <person name="Dannebaum R.O."/>
            <person name="Kuo R.C."/>
            <person name="Labutti K."/>
            <person name="Haridas S."/>
            <person name="Kuo A."/>
            <person name="Salamov A."/>
            <person name="Ahrendt S.R."/>
            <person name="Lipzen A."/>
            <person name="Sullivan W."/>
            <person name="Andreopoulos W.B."/>
            <person name="Clum A."/>
            <person name="Lindquist E."/>
            <person name="Daum C."/>
            <person name="Ramamoorthy G.K."/>
            <person name="Gryganskyi A."/>
            <person name="Culley D."/>
            <person name="Magnuson J.K."/>
            <person name="James T.Y."/>
            <person name="O'Malley M.A."/>
            <person name="Stajich J.E."/>
            <person name="Spatafora J.W."/>
            <person name="Visel A."/>
            <person name="Grigoriev I.V."/>
        </authorList>
    </citation>
    <scope>NUCLEOTIDE SEQUENCE [LARGE SCALE GENOMIC DNA]</scope>
    <source>
        <strain evidence="2 3">NRRL 3116</strain>
    </source>
</reference>